<evidence type="ECO:0000313" key="6">
    <source>
        <dbReference type="Proteomes" id="UP000292781"/>
    </source>
</evidence>
<dbReference type="InterPro" id="IPR036986">
    <property type="entry name" value="S4_RNA-bd_sf"/>
</dbReference>
<gene>
    <name evidence="5" type="ORF">EYW49_18900</name>
</gene>
<dbReference type="PANTHER" id="PTHR21600">
    <property type="entry name" value="MITOCHONDRIAL RNA PSEUDOURIDINE SYNTHASE"/>
    <property type="match status" value="1"/>
</dbReference>
<dbReference type="InterPro" id="IPR050188">
    <property type="entry name" value="RluA_PseudoU_synthase"/>
</dbReference>
<dbReference type="PROSITE" id="PS01129">
    <property type="entry name" value="PSI_RLU"/>
    <property type="match status" value="1"/>
</dbReference>
<evidence type="ECO:0000256" key="1">
    <source>
        <dbReference type="ARBA" id="ARBA00010876"/>
    </source>
</evidence>
<dbReference type="CDD" id="cd02869">
    <property type="entry name" value="PseudoU_synth_RluA_like"/>
    <property type="match status" value="1"/>
</dbReference>
<keyword evidence="2" id="KW-0413">Isomerase</keyword>
<dbReference type="GO" id="GO:0140098">
    <property type="term" value="F:catalytic activity, acting on RNA"/>
    <property type="evidence" value="ECO:0007669"/>
    <property type="project" value="UniProtKB-ARBA"/>
</dbReference>
<evidence type="ECO:0000256" key="3">
    <source>
        <dbReference type="PROSITE-ProRule" id="PRU00182"/>
    </source>
</evidence>
<dbReference type="GO" id="GO:0009982">
    <property type="term" value="F:pseudouridine synthase activity"/>
    <property type="evidence" value="ECO:0007669"/>
    <property type="project" value="InterPro"/>
</dbReference>
<dbReference type="InterPro" id="IPR020103">
    <property type="entry name" value="PsdUridine_synth_cat_dom_sf"/>
</dbReference>
<dbReference type="OrthoDB" id="9807829at2"/>
<dbReference type="Gene3D" id="3.10.290.10">
    <property type="entry name" value="RNA-binding S4 domain"/>
    <property type="match status" value="1"/>
</dbReference>
<dbReference type="Proteomes" id="UP000292781">
    <property type="component" value="Unassembled WGS sequence"/>
</dbReference>
<evidence type="ECO:0000256" key="2">
    <source>
        <dbReference type="ARBA" id="ARBA00023235"/>
    </source>
</evidence>
<dbReference type="Pfam" id="PF00849">
    <property type="entry name" value="PseudoU_synth_2"/>
    <property type="match status" value="1"/>
</dbReference>
<keyword evidence="6" id="KW-1185">Reference proteome</keyword>
<dbReference type="Gene3D" id="3.30.2350.10">
    <property type="entry name" value="Pseudouridine synthase"/>
    <property type="match status" value="1"/>
</dbReference>
<comment type="similarity">
    <text evidence="1">Belongs to the pseudouridine synthase RluA family.</text>
</comment>
<dbReference type="SUPFAM" id="SSF55120">
    <property type="entry name" value="Pseudouridine synthase"/>
    <property type="match status" value="1"/>
</dbReference>
<dbReference type="InterPro" id="IPR006224">
    <property type="entry name" value="PsdUridine_synth_RluA-like_CS"/>
</dbReference>
<comment type="caution">
    <text evidence="5">The sequence shown here is derived from an EMBL/GenBank/DDBJ whole genome shotgun (WGS) entry which is preliminary data.</text>
</comment>
<dbReference type="PANTHER" id="PTHR21600:SF87">
    <property type="entry name" value="RNA PSEUDOURIDYLATE SYNTHASE DOMAIN-CONTAINING PROTEIN 1"/>
    <property type="match status" value="1"/>
</dbReference>
<dbReference type="RefSeq" id="WP_131311190.1">
    <property type="nucleotide sequence ID" value="NZ_SJFN01000036.1"/>
</dbReference>
<sequence length="312" mass="32826">MERTVHVSEKGMRLDRFLRIHRPELAHGAAAGLLKSGRLTVDGRPFRLADPLAAGQVVRLAERPAGASAVAATPAIDPAARAAIEARLAAMTIWSDDDLIVFDKPSGLPVHGGTRSGEDLDGLLAQLVDARGKRPLLVHRLDRDTSGVLVAARSRAVAARLGRAFAARTVAKTYMAVVAGVPDPAAGTIALALAKRETPQGGRMVAVAADDPAGLSAVTEYEVVGTSPDGRSALVRLEPATGRQHQLRAHLAAIGHPILGDRLYGRAAAAPRLMLHALRLGFSRPDGRRIEVSAALPPVFLSMFPTTDTRGL</sequence>
<dbReference type="GO" id="GO:0003723">
    <property type="term" value="F:RNA binding"/>
    <property type="evidence" value="ECO:0007669"/>
    <property type="project" value="UniProtKB-KW"/>
</dbReference>
<dbReference type="AlphaFoldDB" id="A0A4V2KSS6"/>
<dbReference type="EMBL" id="SJFN01000036">
    <property type="protein sequence ID" value="TBW34066.1"/>
    <property type="molecule type" value="Genomic_DNA"/>
</dbReference>
<dbReference type="GO" id="GO:0000455">
    <property type="term" value="P:enzyme-directed rRNA pseudouridine synthesis"/>
    <property type="evidence" value="ECO:0007669"/>
    <property type="project" value="TreeGrafter"/>
</dbReference>
<dbReference type="InterPro" id="IPR006145">
    <property type="entry name" value="PsdUridine_synth_RsuA/RluA"/>
</dbReference>
<accession>A0A4V2KSS6</accession>
<name>A0A4V2KSS6_9HYPH</name>
<evidence type="ECO:0000259" key="4">
    <source>
        <dbReference type="Pfam" id="PF00849"/>
    </source>
</evidence>
<feature type="domain" description="Pseudouridine synthase RsuA/RluA-like" evidence="4">
    <location>
        <begin position="98"/>
        <end position="253"/>
    </location>
</feature>
<protein>
    <submittedName>
        <fullName evidence="5">RluA family pseudouridine synthase</fullName>
    </submittedName>
</protein>
<keyword evidence="3" id="KW-0694">RNA-binding</keyword>
<evidence type="ECO:0000313" key="5">
    <source>
        <dbReference type="EMBL" id="TBW34066.1"/>
    </source>
</evidence>
<proteinExistence type="inferred from homology"/>
<dbReference type="PROSITE" id="PS50889">
    <property type="entry name" value="S4"/>
    <property type="match status" value="1"/>
</dbReference>
<organism evidence="5 6">
    <name type="scientific">Siculibacillus lacustris</name>
    <dbReference type="NCBI Taxonomy" id="1549641"/>
    <lineage>
        <taxon>Bacteria</taxon>
        <taxon>Pseudomonadati</taxon>
        <taxon>Pseudomonadota</taxon>
        <taxon>Alphaproteobacteria</taxon>
        <taxon>Hyphomicrobiales</taxon>
        <taxon>Ancalomicrobiaceae</taxon>
        <taxon>Siculibacillus</taxon>
    </lineage>
</organism>
<reference evidence="5 6" key="1">
    <citation type="submission" date="2019-02" db="EMBL/GenBank/DDBJ databases">
        <title>Siculibacillus lacustris gen. nov., sp. nov., a new rosette-forming bacterium isolated from a freshwater crater lake (Lake St. Ana, Romania).</title>
        <authorList>
            <person name="Felfoldi T."/>
            <person name="Marton Z."/>
            <person name="Szabo A."/>
            <person name="Mentes A."/>
            <person name="Boka K."/>
            <person name="Marialigeti K."/>
            <person name="Mathe I."/>
            <person name="Koncz M."/>
            <person name="Schumann P."/>
            <person name="Toth E."/>
        </authorList>
    </citation>
    <scope>NUCLEOTIDE SEQUENCE [LARGE SCALE GENOMIC DNA]</scope>
    <source>
        <strain evidence="5 6">SA-279</strain>
    </source>
</reference>